<evidence type="ECO:0000256" key="4">
    <source>
        <dbReference type="ARBA" id="ARBA00022989"/>
    </source>
</evidence>
<gene>
    <name evidence="9" type="ORF">LTR24_000288</name>
</gene>
<feature type="transmembrane region" description="Helical" evidence="7">
    <location>
        <begin position="272"/>
        <end position="292"/>
    </location>
</feature>
<reference evidence="9 10" key="1">
    <citation type="submission" date="2023-08" db="EMBL/GenBank/DDBJ databases">
        <title>Black Yeasts Isolated from many extreme environments.</title>
        <authorList>
            <person name="Coleine C."/>
            <person name="Stajich J.E."/>
            <person name="Selbmann L."/>
        </authorList>
    </citation>
    <scope>NUCLEOTIDE SEQUENCE [LARGE SCALE GENOMIC DNA]</scope>
    <source>
        <strain evidence="9 10">CCFEE 5885</strain>
    </source>
</reference>
<comment type="caution">
    <text evidence="9">The sequence shown here is derived from an EMBL/GenBank/DDBJ whole genome shotgun (WGS) entry which is preliminary data.</text>
</comment>
<organism evidence="9 10">
    <name type="scientific">Lithohypha guttulata</name>
    <dbReference type="NCBI Taxonomy" id="1690604"/>
    <lineage>
        <taxon>Eukaryota</taxon>
        <taxon>Fungi</taxon>
        <taxon>Dikarya</taxon>
        <taxon>Ascomycota</taxon>
        <taxon>Pezizomycotina</taxon>
        <taxon>Eurotiomycetes</taxon>
        <taxon>Chaetothyriomycetidae</taxon>
        <taxon>Chaetothyriales</taxon>
        <taxon>Trichomeriaceae</taxon>
        <taxon>Lithohypha</taxon>
    </lineage>
</organism>
<dbReference type="InterPro" id="IPR052053">
    <property type="entry name" value="IM_YidH-like"/>
</dbReference>
<feature type="compositionally biased region" description="Low complexity" evidence="6">
    <location>
        <begin position="10"/>
        <end position="23"/>
    </location>
</feature>
<keyword evidence="10" id="KW-1185">Reference proteome</keyword>
<feature type="compositionally biased region" description="Polar residues" evidence="6">
    <location>
        <begin position="36"/>
        <end position="49"/>
    </location>
</feature>
<evidence type="ECO:0000313" key="9">
    <source>
        <dbReference type="EMBL" id="KAK5102378.1"/>
    </source>
</evidence>
<evidence type="ECO:0000256" key="5">
    <source>
        <dbReference type="ARBA" id="ARBA00023136"/>
    </source>
</evidence>
<accession>A0ABR0KQD9</accession>
<feature type="transmembrane region" description="Helical" evidence="7">
    <location>
        <begin position="151"/>
        <end position="174"/>
    </location>
</feature>
<evidence type="ECO:0000256" key="2">
    <source>
        <dbReference type="ARBA" id="ARBA00022475"/>
    </source>
</evidence>
<evidence type="ECO:0000256" key="3">
    <source>
        <dbReference type="ARBA" id="ARBA00022692"/>
    </source>
</evidence>
<keyword evidence="4 7" id="KW-1133">Transmembrane helix</keyword>
<evidence type="ECO:0000313" key="10">
    <source>
        <dbReference type="Proteomes" id="UP001345013"/>
    </source>
</evidence>
<feature type="region of interest" description="Disordered" evidence="6">
    <location>
        <begin position="1"/>
        <end position="119"/>
    </location>
</feature>
<feature type="compositionally biased region" description="Polar residues" evidence="6">
    <location>
        <begin position="87"/>
        <end position="99"/>
    </location>
</feature>
<keyword evidence="2" id="KW-1003">Cell membrane</keyword>
<proteinExistence type="predicted"/>
<keyword evidence="5 7" id="KW-0472">Membrane</keyword>
<evidence type="ECO:0000256" key="1">
    <source>
        <dbReference type="ARBA" id="ARBA00004651"/>
    </source>
</evidence>
<sequence length="338" mass="36536">MDNQAEVRSHGSTTSRLSSSRASSGERRDDPEPDTQHSSITPKRSSSVRFQDDMVGGLSSTPRRRTSADTDEITPIRQADGQANRKYATTEQDQAGGSNKSRKPPKPAENAPSLDEGRPGVLRRIADKYGSVTLDNKGSVARDHLALERTFLAWLRTSLAFASIGIAITQLFRLNVSLNNKTRRSVPYPDAQSSLLPLSPLLGHGLPPELVPLLQQLVQSAAQSLPTPAPGNTLLDQLLLAPSINDFNQPVVHEQAVDERAAAKLRHVGKPLGATFIGISMVVLLTGFHRYFEAQYWIMRGKFPASRGSVALIGLIAGALIVASLVVVLVIAPVSYEK</sequence>
<name>A0ABR0KQD9_9EURO</name>
<comment type="subcellular location">
    <subcellularLocation>
        <location evidence="1">Cell membrane</location>
        <topology evidence="1">Multi-pass membrane protein</topology>
    </subcellularLocation>
</comment>
<keyword evidence="3 7" id="KW-0812">Transmembrane</keyword>
<evidence type="ECO:0000256" key="7">
    <source>
        <dbReference type="SAM" id="Phobius"/>
    </source>
</evidence>
<evidence type="ECO:0000259" key="8">
    <source>
        <dbReference type="Pfam" id="PF02656"/>
    </source>
</evidence>
<dbReference type="Proteomes" id="UP001345013">
    <property type="component" value="Unassembled WGS sequence"/>
</dbReference>
<protein>
    <recommendedName>
        <fullName evidence="8">DUF202 domain-containing protein</fullName>
    </recommendedName>
</protein>
<dbReference type="InterPro" id="IPR003807">
    <property type="entry name" value="DUF202"/>
</dbReference>
<dbReference type="PANTHER" id="PTHR34187:SF2">
    <property type="entry name" value="DUF202 DOMAIN-CONTAINING PROTEIN"/>
    <property type="match status" value="1"/>
</dbReference>
<evidence type="ECO:0000256" key="6">
    <source>
        <dbReference type="SAM" id="MobiDB-lite"/>
    </source>
</evidence>
<feature type="domain" description="DUF202" evidence="8">
    <location>
        <begin position="142"/>
        <end position="295"/>
    </location>
</feature>
<dbReference type="EMBL" id="JAVRRG010000002">
    <property type="protein sequence ID" value="KAK5102378.1"/>
    <property type="molecule type" value="Genomic_DNA"/>
</dbReference>
<dbReference type="Pfam" id="PF02656">
    <property type="entry name" value="DUF202"/>
    <property type="match status" value="1"/>
</dbReference>
<feature type="transmembrane region" description="Helical" evidence="7">
    <location>
        <begin position="312"/>
        <end position="336"/>
    </location>
</feature>
<dbReference type="PANTHER" id="PTHR34187">
    <property type="entry name" value="FGR18P"/>
    <property type="match status" value="1"/>
</dbReference>